<gene>
    <name evidence="2" type="ORF">Ani05nite_68990</name>
</gene>
<comment type="caution">
    <text evidence="2">The sequence shown here is derived from an EMBL/GenBank/DDBJ whole genome shotgun (WGS) entry which is preliminary data.</text>
</comment>
<accession>A0A919JQ17</accession>
<feature type="transmembrane region" description="Helical" evidence="1">
    <location>
        <begin position="43"/>
        <end position="63"/>
    </location>
</feature>
<dbReference type="EMBL" id="BOMQ01000083">
    <property type="protein sequence ID" value="GIE53365.1"/>
    <property type="molecule type" value="Genomic_DNA"/>
</dbReference>
<dbReference type="AlphaFoldDB" id="A0A919JQ17"/>
<keyword evidence="1" id="KW-0812">Transmembrane</keyword>
<evidence type="ECO:0000256" key="1">
    <source>
        <dbReference type="SAM" id="Phobius"/>
    </source>
</evidence>
<reference evidence="2" key="1">
    <citation type="submission" date="2021-01" db="EMBL/GenBank/DDBJ databases">
        <title>Whole genome shotgun sequence of Actinoplanes nipponensis NBRC 14063.</title>
        <authorList>
            <person name="Komaki H."/>
            <person name="Tamura T."/>
        </authorList>
    </citation>
    <scope>NUCLEOTIDE SEQUENCE</scope>
    <source>
        <strain evidence="2">NBRC 14063</strain>
    </source>
</reference>
<keyword evidence="3" id="KW-1185">Reference proteome</keyword>
<protein>
    <submittedName>
        <fullName evidence="2">Uncharacterized protein</fullName>
    </submittedName>
</protein>
<dbReference type="Proteomes" id="UP000647172">
    <property type="component" value="Unassembled WGS sequence"/>
</dbReference>
<feature type="transmembrane region" description="Helical" evidence="1">
    <location>
        <begin position="130"/>
        <end position="150"/>
    </location>
</feature>
<organism evidence="2 3">
    <name type="scientific">Actinoplanes nipponensis</name>
    <dbReference type="NCBI Taxonomy" id="135950"/>
    <lineage>
        <taxon>Bacteria</taxon>
        <taxon>Bacillati</taxon>
        <taxon>Actinomycetota</taxon>
        <taxon>Actinomycetes</taxon>
        <taxon>Micromonosporales</taxon>
        <taxon>Micromonosporaceae</taxon>
        <taxon>Actinoplanes</taxon>
    </lineage>
</organism>
<dbReference type="RefSeq" id="WP_203775371.1">
    <property type="nucleotide sequence ID" value="NZ_BAAAYJ010000040.1"/>
</dbReference>
<proteinExistence type="predicted"/>
<keyword evidence="1" id="KW-1133">Transmembrane helix</keyword>
<sequence length="254" mass="27420">MSTTAARLVALPFALAAFGLRVLDTFWVTPLTWRIGAWPPALAAWVVTLAASVGLPLGGYLLVTRRARRRGATWRIEPGGPGGPACFAAPPAPRWTGPWAVVMGWLAGAGLVTERVPGGDRMRFATFDRALPISVVAVGAVVLLVAVLVVSDRPRLTLDREAVTLRRYLSRSRVPWDDLLPGGPPLPARRDPEHLDLYRLTVGVTAPVRLPAGRLQVDSAYLAHTIRYYAEHPERRESIGTAQGQAALRSSFAG</sequence>
<evidence type="ECO:0000313" key="3">
    <source>
        <dbReference type="Proteomes" id="UP000647172"/>
    </source>
</evidence>
<name>A0A919JQ17_9ACTN</name>
<keyword evidence="1" id="KW-0472">Membrane</keyword>
<evidence type="ECO:0000313" key="2">
    <source>
        <dbReference type="EMBL" id="GIE53365.1"/>
    </source>
</evidence>